<dbReference type="Gene3D" id="3.40.430.10">
    <property type="entry name" value="Dihydrofolate Reductase, subunit A"/>
    <property type="match status" value="1"/>
</dbReference>
<dbReference type="PANTHER" id="PTHR38011:SF7">
    <property type="entry name" value="2,5-DIAMINO-6-RIBOSYLAMINO-4(3H)-PYRIMIDINONE 5'-PHOSPHATE REDUCTASE"/>
    <property type="match status" value="1"/>
</dbReference>
<keyword evidence="8 15" id="KW-0378">Hydrolase</keyword>
<keyword evidence="12" id="KW-0511">Multifunctional enzyme</keyword>
<feature type="binding site" evidence="18">
    <location>
        <position position="49"/>
    </location>
    <ligand>
        <name>Zn(2+)</name>
        <dbReference type="ChEBI" id="CHEBI:29105"/>
        <note>catalytic</note>
    </ligand>
</feature>
<sequence>MNQDYMGMALKLARNVVGQTSPNPPVGAVIVKDGRIVGMGAHLQAGERHAERVALDMAGTKAEGADLYVTLEPCSHTGKTSPCADAIIRAGIQRVYVAISDPNPLVAGKGMERLRAAGLEVEKDVCTDQAQKLYAPFFHFIRTKTPHVTMKTAMTIDGKIATSTGDSKWVTSEQARLDVHLLRHTQDAILVGVQTILHDDPLLTTRLPRGGKHPIRVILDTWLRTPIDSQVIQNNAAPTWIFCGNEAEYLREQLLQKPHVRIIRMPKNQLDIEEILLRLGSDGVMTLLVEGGAAVNASFIRARAVQRVICYMAPKLLGGSGSLTPVGGTDPEIMGEAFPLIFESVEMIGPDIKIIALPKERD</sequence>
<dbReference type="EC" id="3.5.4.26" evidence="15"/>
<evidence type="ECO:0000256" key="13">
    <source>
        <dbReference type="ARBA" id="ARBA00049861"/>
    </source>
</evidence>
<keyword evidence="7 15" id="KW-0479">Metal-binding</keyword>
<evidence type="ECO:0000256" key="18">
    <source>
        <dbReference type="PIRSR" id="PIRSR006769-3"/>
    </source>
</evidence>
<keyword evidence="21" id="KW-1185">Reference proteome</keyword>
<name>A0A1T4YKP7_9BACL</name>
<dbReference type="Pfam" id="PF00383">
    <property type="entry name" value="dCMP_cyt_deam_1"/>
    <property type="match status" value="1"/>
</dbReference>
<dbReference type="InterPro" id="IPR050765">
    <property type="entry name" value="Riboflavin_Biosynth_HTPR"/>
</dbReference>
<feature type="binding site" evidence="17">
    <location>
        <position position="167"/>
    </location>
    <ligand>
        <name>substrate</name>
    </ligand>
</feature>
<dbReference type="AlphaFoldDB" id="A0A1T4YKP7"/>
<dbReference type="Gene3D" id="3.40.140.10">
    <property type="entry name" value="Cytidine Deaminase, domain 2"/>
    <property type="match status" value="1"/>
</dbReference>
<evidence type="ECO:0000259" key="19">
    <source>
        <dbReference type="PROSITE" id="PS51747"/>
    </source>
</evidence>
<dbReference type="Proteomes" id="UP000190042">
    <property type="component" value="Unassembled WGS sequence"/>
</dbReference>
<evidence type="ECO:0000256" key="17">
    <source>
        <dbReference type="PIRSR" id="PIRSR006769-2"/>
    </source>
</evidence>
<comment type="similarity">
    <text evidence="4 15">In the N-terminal section; belongs to the cytidine and deoxycytidylate deaminase family.</text>
</comment>
<dbReference type="GO" id="GO:0009231">
    <property type="term" value="P:riboflavin biosynthetic process"/>
    <property type="evidence" value="ECO:0007669"/>
    <property type="project" value="UniProtKB-UniPathway"/>
</dbReference>
<feature type="domain" description="CMP/dCMP-type deaminase" evidence="19">
    <location>
        <begin position="1"/>
        <end position="122"/>
    </location>
</feature>
<feature type="binding site" evidence="17">
    <location>
        <position position="183"/>
    </location>
    <ligand>
        <name>substrate</name>
    </ligand>
</feature>
<evidence type="ECO:0000256" key="16">
    <source>
        <dbReference type="PIRSR" id="PIRSR006769-1"/>
    </source>
</evidence>
<dbReference type="InterPro" id="IPR004794">
    <property type="entry name" value="Eubact_RibD"/>
</dbReference>
<dbReference type="InterPro" id="IPR011549">
    <property type="entry name" value="RibD_C"/>
</dbReference>
<comment type="function">
    <text evidence="1 15">Converts 2,5-diamino-6-(ribosylamino)-4(3h)-pyrimidinone 5'-phosphate into 5-amino-6-(ribosylamino)-2,4(1h,3h)-pyrimidinedione 5'-phosphate.</text>
</comment>
<dbReference type="Pfam" id="PF01872">
    <property type="entry name" value="RibD_C"/>
    <property type="match status" value="1"/>
</dbReference>
<keyword evidence="9 15" id="KW-0862">Zinc</keyword>
<reference evidence="21" key="1">
    <citation type="submission" date="2017-02" db="EMBL/GenBank/DDBJ databases">
        <authorList>
            <person name="Varghese N."/>
            <person name="Submissions S."/>
        </authorList>
    </citation>
    <scope>NUCLEOTIDE SEQUENCE [LARGE SCALE GENOMIC DNA]</scope>
    <source>
        <strain evidence="21">DSM 23966</strain>
    </source>
</reference>
<keyword evidence="11 15" id="KW-0560">Oxidoreductase</keyword>
<dbReference type="PROSITE" id="PS51747">
    <property type="entry name" value="CYT_DCMP_DEAMINASES_2"/>
    <property type="match status" value="1"/>
</dbReference>
<protein>
    <recommendedName>
        <fullName evidence="15">Riboflavin biosynthesis protein RibD</fullName>
    </recommendedName>
    <domain>
        <recommendedName>
            <fullName evidence="15">Diaminohydroxyphosphoribosylaminopyrimidine deaminase</fullName>
            <shortName evidence="15">DRAP deaminase</shortName>
            <ecNumber evidence="15">3.5.4.26</ecNumber>
        </recommendedName>
        <alternativeName>
            <fullName evidence="15">Riboflavin-specific deaminase</fullName>
        </alternativeName>
    </domain>
    <domain>
        <recommendedName>
            <fullName evidence="15">5-amino-6-(5-phosphoribosylamino)uracil reductase</fullName>
            <ecNumber evidence="15">1.1.1.193</ecNumber>
        </recommendedName>
        <alternativeName>
            <fullName evidence="15">HTP reductase</fullName>
        </alternativeName>
    </domain>
</protein>
<evidence type="ECO:0000256" key="8">
    <source>
        <dbReference type="ARBA" id="ARBA00022801"/>
    </source>
</evidence>
<dbReference type="GO" id="GO:0008835">
    <property type="term" value="F:diaminohydroxyphosphoribosylaminopyrimidine deaminase activity"/>
    <property type="evidence" value="ECO:0007669"/>
    <property type="project" value="UniProtKB-EC"/>
</dbReference>
<dbReference type="RefSeq" id="WP_078818151.1">
    <property type="nucleotide sequence ID" value="NZ_FUYJ01000006.1"/>
</dbReference>
<evidence type="ECO:0000256" key="4">
    <source>
        <dbReference type="ARBA" id="ARBA00005259"/>
    </source>
</evidence>
<evidence type="ECO:0000256" key="15">
    <source>
        <dbReference type="PIRNR" id="PIRNR006769"/>
    </source>
</evidence>
<feature type="binding site" evidence="17">
    <location>
        <position position="195"/>
    </location>
    <ligand>
        <name>NADP(+)</name>
        <dbReference type="ChEBI" id="CHEBI:58349"/>
    </ligand>
</feature>
<evidence type="ECO:0000256" key="3">
    <source>
        <dbReference type="ARBA" id="ARBA00004910"/>
    </source>
</evidence>
<gene>
    <name evidence="20" type="ORF">SAMN04244570_2930</name>
</gene>
<keyword evidence="10 15" id="KW-0521">NADP</keyword>
<feature type="binding site" evidence="17">
    <location>
        <position position="206"/>
    </location>
    <ligand>
        <name>substrate</name>
    </ligand>
</feature>
<evidence type="ECO:0000256" key="7">
    <source>
        <dbReference type="ARBA" id="ARBA00022723"/>
    </source>
</evidence>
<evidence type="ECO:0000256" key="12">
    <source>
        <dbReference type="ARBA" id="ARBA00023268"/>
    </source>
</evidence>
<dbReference type="FunFam" id="3.40.140.10:FF:000025">
    <property type="entry name" value="Riboflavin biosynthesis protein RibD"/>
    <property type="match status" value="1"/>
</dbReference>
<dbReference type="NCBIfam" id="TIGR00326">
    <property type="entry name" value="eubact_ribD"/>
    <property type="match status" value="1"/>
</dbReference>
<evidence type="ECO:0000256" key="11">
    <source>
        <dbReference type="ARBA" id="ARBA00023002"/>
    </source>
</evidence>
<comment type="catalytic activity">
    <reaction evidence="13 15">
        <text>5-amino-6-(5-phospho-D-ribitylamino)uracil + NADP(+) = 5-amino-6-(5-phospho-D-ribosylamino)uracil + NADPH + H(+)</text>
        <dbReference type="Rhea" id="RHEA:17845"/>
        <dbReference type="ChEBI" id="CHEBI:15378"/>
        <dbReference type="ChEBI" id="CHEBI:57783"/>
        <dbReference type="ChEBI" id="CHEBI:58349"/>
        <dbReference type="ChEBI" id="CHEBI:58421"/>
        <dbReference type="ChEBI" id="CHEBI:58453"/>
        <dbReference type="EC" id="1.1.1.193"/>
    </reaction>
</comment>
<comment type="catalytic activity">
    <reaction evidence="14 15">
        <text>2,5-diamino-6-hydroxy-4-(5-phosphoribosylamino)-pyrimidine + H2O + H(+) = 5-amino-6-(5-phospho-D-ribosylamino)uracil + NH4(+)</text>
        <dbReference type="Rhea" id="RHEA:21868"/>
        <dbReference type="ChEBI" id="CHEBI:15377"/>
        <dbReference type="ChEBI" id="CHEBI:15378"/>
        <dbReference type="ChEBI" id="CHEBI:28938"/>
        <dbReference type="ChEBI" id="CHEBI:58453"/>
        <dbReference type="ChEBI" id="CHEBI:58614"/>
        <dbReference type="EC" id="3.5.4.26"/>
    </reaction>
</comment>
<dbReference type="GO" id="GO:0008703">
    <property type="term" value="F:5-amino-6-(5-phosphoribosylamino)uracil reductase activity"/>
    <property type="evidence" value="ECO:0007669"/>
    <property type="project" value="UniProtKB-EC"/>
</dbReference>
<dbReference type="PROSITE" id="PS00903">
    <property type="entry name" value="CYT_DCMP_DEAMINASES_1"/>
    <property type="match status" value="1"/>
</dbReference>
<feature type="binding site" evidence="17">
    <location>
        <position position="290"/>
    </location>
    <ligand>
        <name>substrate</name>
    </ligand>
</feature>
<feature type="binding site" evidence="17">
    <location>
        <begin position="292"/>
        <end position="298"/>
    </location>
    <ligand>
        <name>NADP(+)</name>
        <dbReference type="ChEBI" id="CHEBI:58349"/>
    </ligand>
</feature>
<proteinExistence type="inferred from homology"/>
<evidence type="ECO:0000313" key="21">
    <source>
        <dbReference type="Proteomes" id="UP000190042"/>
    </source>
</evidence>
<dbReference type="EC" id="1.1.1.193" evidence="15"/>
<feature type="binding site" evidence="17">
    <location>
        <position position="221"/>
    </location>
    <ligand>
        <name>NADP(+)</name>
        <dbReference type="ChEBI" id="CHEBI:58349"/>
    </ligand>
</feature>
<evidence type="ECO:0000256" key="10">
    <source>
        <dbReference type="ARBA" id="ARBA00022857"/>
    </source>
</evidence>
<dbReference type="InterPro" id="IPR024072">
    <property type="entry name" value="DHFR-like_dom_sf"/>
</dbReference>
<comment type="pathway">
    <text evidence="2 15">Cofactor biosynthesis; riboflavin biosynthesis; 5-amino-6-(D-ribitylamino)uracil from GTP: step 2/4.</text>
</comment>
<keyword evidence="6 15" id="KW-0686">Riboflavin biosynthesis</keyword>
<dbReference type="InterPro" id="IPR002734">
    <property type="entry name" value="RibDG_C"/>
</dbReference>
<dbReference type="InterPro" id="IPR016193">
    <property type="entry name" value="Cytidine_deaminase-like"/>
</dbReference>
<dbReference type="InterPro" id="IPR016192">
    <property type="entry name" value="APOBEC/CMP_deaminase_Zn-bd"/>
</dbReference>
<feature type="binding site" evidence="17">
    <location>
        <position position="199"/>
    </location>
    <ligand>
        <name>NADP(+)</name>
        <dbReference type="ChEBI" id="CHEBI:58349"/>
    </ligand>
</feature>
<organism evidence="20 21">
    <name type="scientific">Sporosarcina newyorkensis</name>
    <dbReference type="NCBI Taxonomy" id="759851"/>
    <lineage>
        <taxon>Bacteria</taxon>
        <taxon>Bacillati</taxon>
        <taxon>Bacillota</taxon>
        <taxon>Bacilli</taxon>
        <taxon>Bacillales</taxon>
        <taxon>Caryophanaceae</taxon>
        <taxon>Sporosarcina</taxon>
    </lineage>
</organism>
<evidence type="ECO:0000256" key="2">
    <source>
        <dbReference type="ARBA" id="ARBA00004882"/>
    </source>
</evidence>
<dbReference type="EMBL" id="FUYJ01000006">
    <property type="protein sequence ID" value="SKB02369.1"/>
    <property type="molecule type" value="Genomic_DNA"/>
</dbReference>
<feature type="binding site" evidence="17">
    <location>
        <position position="169"/>
    </location>
    <ligand>
        <name>NADP(+)</name>
        <dbReference type="ChEBI" id="CHEBI:58349"/>
    </ligand>
</feature>
<feature type="binding site" evidence="18">
    <location>
        <position position="74"/>
    </location>
    <ligand>
        <name>Zn(2+)</name>
        <dbReference type="ChEBI" id="CHEBI:29105"/>
        <note>catalytic</note>
    </ligand>
</feature>
<dbReference type="UniPathway" id="UPA00275">
    <property type="reaction ID" value="UER00401"/>
</dbReference>
<dbReference type="PIRSF" id="PIRSF006769">
    <property type="entry name" value="RibD"/>
    <property type="match status" value="1"/>
</dbReference>
<dbReference type="GO" id="GO:0050661">
    <property type="term" value="F:NADP binding"/>
    <property type="evidence" value="ECO:0007669"/>
    <property type="project" value="InterPro"/>
</dbReference>
<evidence type="ECO:0000256" key="6">
    <source>
        <dbReference type="ARBA" id="ARBA00022619"/>
    </source>
</evidence>
<dbReference type="SUPFAM" id="SSF53597">
    <property type="entry name" value="Dihydrofolate reductase-like"/>
    <property type="match status" value="1"/>
</dbReference>
<evidence type="ECO:0000256" key="1">
    <source>
        <dbReference type="ARBA" id="ARBA00002151"/>
    </source>
</evidence>
<evidence type="ECO:0000256" key="14">
    <source>
        <dbReference type="ARBA" id="ARBA00049886"/>
    </source>
</evidence>
<feature type="active site" description="Proton donor" evidence="16">
    <location>
        <position position="51"/>
    </location>
</feature>
<feature type="binding site" evidence="17">
    <location>
        <position position="203"/>
    </location>
    <ligand>
        <name>substrate</name>
    </ligand>
</feature>
<feature type="binding site" evidence="17">
    <location>
        <position position="153"/>
    </location>
    <ligand>
        <name>NADP(+)</name>
        <dbReference type="ChEBI" id="CHEBI:58349"/>
    </ligand>
</feature>
<accession>A0A1T4YKP7</accession>
<evidence type="ECO:0000256" key="9">
    <source>
        <dbReference type="ARBA" id="ARBA00022833"/>
    </source>
</evidence>
<feature type="binding site" evidence="18">
    <location>
        <position position="83"/>
    </location>
    <ligand>
        <name>Zn(2+)</name>
        <dbReference type="ChEBI" id="CHEBI:29105"/>
        <note>catalytic</note>
    </ligand>
</feature>
<comment type="cofactor">
    <cofactor evidence="15 18">
        <name>Zn(2+)</name>
        <dbReference type="ChEBI" id="CHEBI:29105"/>
    </cofactor>
    <text evidence="15 18">Binds 1 zinc ion.</text>
</comment>
<dbReference type="InterPro" id="IPR002125">
    <property type="entry name" value="CMP_dCMP_dom"/>
</dbReference>
<dbReference type="NCBIfam" id="TIGR00227">
    <property type="entry name" value="ribD_Cterm"/>
    <property type="match status" value="1"/>
</dbReference>
<evidence type="ECO:0000256" key="5">
    <source>
        <dbReference type="ARBA" id="ARBA00007417"/>
    </source>
</evidence>
<comment type="similarity">
    <text evidence="5 15">In the C-terminal section; belongs to the HTP reductase family.</text>
</comment>
<evidence type="ECO:0000313" key="20">
    <source>
        <dbReference type="EMBL" id="SKB02369.1"/>
    </source>
</evidence>
<dbReference type="PANTHER" id="PTHR38011">
    <property type="entry name" value="DIHYDROFOLATE REDUCTASE FAMILY PROTEIN (AFU_ORTHOLOGUE AFUA_8G06820)"/>
    <property type="match status" value="1"/>
</dbReference>
<dbReference type="CDD" id="cd01284">
    <property type="entry name" value="Riboflavin_deaminase-reductase"/>
    <property type="match status" value="1"/>
</dbReference>
<comment type="pathway">
    <text evidence="3 15">Cofactor biosynthesis; riboflavin biosynthesis; 5-amino-6-(D-ribitylamino)uracil from GTP: step 3/4.</text>
</comment>
<dbReference type="SUPFAM" id="SSF53927">
    <property type="entry name" value="Cytidine deaminase-like"/>
    <property type="match status" value="1"/>
</dbReference>
<dbReference type="GO" id="GO:0008270">
    <property type="term" value="F:zinc ion binding"/>
    <property type="evidence" value="ECO:0007669"/>
    <property type="project" value="InterPro"/>
</dbReference>